<dbReference type="EMBL" id="BMPT01000012">
    <property type="protein sequence ID" value="GGM32780.1"/>
    <property type="molecule type" value="Genomic_DNA"/>
</dbReference>
<dbReference type="Proteomes" id="UP000655589">
    <property type="component" value="Unassembled WGS sequence"/>
</dbReference>
<evidence type="ECO:0000256" key="5">
    <source>
        <dbReference type="ARBA" id="ARBA00022989"/>
    </source>
</evidence>
<comment type="caution">
    <text evidence="9">The sequence shown here is derived from an EMBL/GenBank/DDBJ whole genome shotgun (WGS) entry which is preliminary data.</text>
</comment>
<dbReference type="InterPro" id="IPR000515">
    <property type="entry name" value="MetI-like"/>
</dbReference>
<reference evidence="9" key="2">
    <citation type="submission" date="2020-09" db="EMBL/GenBank/DDBJ databases">
        <authorList>
            <person name="Sun Q."/>
            <person name="Ohkuma M."/>
        </authorList>
    </citation>
    <scope>NUCLEOTIDE SEQUENCE</scope>
    <source>
        <strain evidence="9">JCM 3051</strain>
    </source>
</reference>
<evidence type="ECO:0000256" key="4">
    <source>
        <dbReference type="ARBA" id="ARBA00022692"/>
    </source>
</evidence>
<feature type="transmembrane region" description="Helical" evidence="7">
    <location>
        <begin position="149"/>
        <end position="168"/>
    </location>
</feature>
<protein>
    <submittedName>
        <fullName evidence="9">L-arabinose transport system permease protein AraP</fullName>
    </submittedName>
</protein>
<accession>A0A8H9GJ95</accession>
<keyword evidence="4 7" id="KW-0812">Transmembrane</keyword>
<evidence type="ECO:0000313" key="9">
    <source>
        <dbReference type="EMBL" id="GGM32780.1"/>
    </source>
</evidence>
<dbReference type="InterPro" id="IPR035906">
    <property type="entry name" value="MetI-like_sf"/>
</dbReference>
<dbReference type="AlphaFoldDB" id="A0A8H9GJ95"/>
<dbReference type="GO" id="GO:0055085">
    <property type="term" value="P:transmembrane transport"/>
    <property type="evidence" value="ECO:0007669"/>
    <property type="project" value="InterPro"/>
</dbReference>
<keyword evidence="10" id="KW-1185">Reference proteome</keyword>
<dbReference type="RefSeq" id="WP_171105902.1">
    <property type="nucleotide sequence ID" value="NZ_BMPT01000012.1"/>
</dbReference>
<dbReference type="Pfam" id="PF00528">
    <property type="entry name" value="BPD_transp_1"/>
    <property type="match status" value="1"/>
</dbReference>
<dbReference type="GO" id="GO:0005886">
    <property type="term" value="C:plasma membrane"/>
    <property type="evidence" value="ECO:0007669"/>
    <property type="project" value="UniProtKB-SubCell"/>
</dbReference>
<comment type="subcellular location">
    <subcellularLocation>
        <location evidence="1 7">Cell membrane</location>
        <topology evidence="1 7">Multi-pass membrane protein</topology>
    </subcellularLocation>
</comment>
<feature type="transmembrane region" description="Helical" evidence="7">
    <location>
        <begin position="74"/>
        <end position="93"/>
    </location>
</feature>
<dbReference type="PROSITE" id="PS50928">
    <property type="entry name" value="ABC_TM1"/>
    <property type="match status" value="1"/>
</dbReference>
<comment type="similarity">
    <text evidence="7">Belongs to the binding-protein-dependent transport system permease family.</text>
</comment>
<feature type="transmembrane region" description="Helical" evidence="7">
    <location>
        <begin position="105"/>
        <end position="129"/>
    </location>
</feature>
<proteinExistence type="inferred from homology"/>
<reference evidence="9" key="1">
    <citation type="journal article" date="2014" name="Int. J. Syst. Evol. Microbiol.">
        <title>Complete genome sequence of Corynebacterium casei LMG S-19264T (=DSM 44701T), isolated from a smear-ripened cheese.</title>
        <authorList>
            <consortium name="US DOE Joint Genome Institute (JGI-PGF)"/>
            <person name="Walter F."/>
            <person name="Albersmeier A."/>
            <person name="Kalinowski J."/>
            <person name="Ruckert C."/>
        </authorList>
    </citation>
    <scope>NUCLEOTIDE SEQUENCE</scope>
    <source>
        <strain evidence="9">JCM 3051</strain>
    </source>
</reference>
<dbReference type="SUPFAM" id="SSF161098">
    <property type="entry name" value="MetI-like"/>
    <property type="match status" value="1"/>
</dbReference>
<dbReference type="Gene3D" id="1.10.3720.10">
    <property type="entry name" value="MetI-like"/>
    <property type="match status" value="1"/>
</dbReference>
<gene>
    <name evidence="9" type="primary">araP</name>
    <name evidence="9" type="ORF">GCM10010102_30370</name>
</gene>
<feature type="transmembrane region" description="Helical" evidence="7">
    <location>
        <begin position="216"/>
        <end position="239"/>
    </location>
</feature>
<dbReference type="InterPro" id="IPR051393">
    <property type="entry name" value="ABC_transporter_permease"/>
</dbReference>
<keyword evidence="2 7" id="KW-0813">Transport</keyword>
<evidence type="ECO:0000256" key="7">
    <source>
        <dbReference type="RuleBase" id="RU363032"/>
    </source>
</evidence>
<name>A0A8H9GJ95_9MICO</name>
<dbReference type="PANTHER" id="PTHR30193">
    <property type="entry name" value="ABC TRANSPORTER PERMEASE PROTEIN"/>
    <property type="match status" value="1"/>
</dbReference>
<evidence type="ECO:0000256" key="1">
    <source>
        <dbReference type="ARBA" id="ARBA00004651"/>
    </source>
</evidence>
<keyword evidence="3" id="KW-1003">Cell membrane</keyword>
<feature type="transmembrane region" description="Helical" evidence="7">
    <location>
        <begin position="12"/>
        <end position="29"/>
    </location>
</feature>
<feature type="domain" description="ABC transmembrane type-1" evidence="8">
    <location>
        <begin position="68"/>
        <end position="286"/>
    </location>
</feature>
<evidence type="ECO:0000259" key="8">
    <source>
        <dbReference type="PROSITE" id="PS50928"/>
    </source>
</evidence>
<evidence type="ECO:0000256" key="2">
    <source>
        <dbReference type="ARBA" id="ARBA00022448"/>
    </source>
</evidence>
<keyword evidence="5 7" id="KW-1133">Transmembrane helix</keyword>
<dbReference type="PANTHER" id="PTHR30193:SF37">
    <property type="entry name" value="INNER MEMBRANE ABC TRANSPORTER PERMEASE PROTEIN YCJO"/>
    <property type="match status" value="1"/>
</dbReference>
<feature type="transmembrane region" description="Helical" evidence="7">
    <location>
        <begin position="265"/>
        <end position="289"/>
    </location>
</feature>
<evidence type="ECO:0000256" key="6">
    <source>
        <dbReference type="ARBA" id="ARBA00023136"/>
    </source>
</evidence>
<dbReference type="CDD" id="cd06261">
    <property type="entry name" value="TM_PBP2"/>
    <property type="match status" value="1"/>
</dbReference>
<evidence type="ECO:0000256" key="3">
    <source>
        <dbReference type="ARBA" id="ARBA00022475"/>
    </source>
</evidence>
<sequence length="298" mass="33004">MRQLLYSKRLAPYLFILPFLVTLAVFWVVPLSRSFVMSTQEVLYGQGTFIGLANYERLWGDRIFWQALFNSVRYMVLTLVLLVPIPLVLAALVNSSIGSARIKGFFKASMFVPALTSVVVAGIVFRLIFAESDSAMMNQVAEFFGFGPVRWLRGDITGLVALLAIALWRWTGVNMMYFLAGMQAIPSEYYEAASIDGAGKVRQFFHITLPNLRPTIVYVVTISVYGGLAMFLESFMLYAGNNSPNNQGLTVVGYLYRKGIEENDLGFASAVGVVLLLLVMAINISYLTASGTFKKEAA</sequence>
<organism evidence="9 10">
    <name type="scientific">Promicromonospora citrea</name>
    <dbReference type="NCBI Taxonomy" id="43677"/>
    <lineage>
        <taxon>Bacteria</taxon>
        <taxon>Bacillati</taxon>
        <taxon>Actinomycetota</taxon>
        <taxon>Actinomycetes</taxon>
        <taxon>Micrococcales</taxon>
        <taxon>Promicromonosporaceae</taxon>
        <taxon>Promicromonospora</taxon>
    </lineage>
</organism>
<evidence type="ECO:0000313" key="10">
    <source>
        <dbReference type="Proteomes" id="UP000655589"/>
    </source>
</evidence>
<keyword evidence="6 7" id="KW-0472">Membrane</keyword>